<sequence length="259" mass="30194">MVFRKFSLGEMFEGLAERAVDAVLLEIYFGLEFPPLSRKGRGKIEGKVLEDLESFNYQSFKRAYSYLKQKGFIQTIKEADCLPKITKAGQKRINSLIPFYDEKRVWDGKIYLVTYDLPVEKNKERDYLRNFLKKIGCGMLQQSIWITPYNPSNFLKQFIKEHDLLEELILVSSVGKGGAIAGMTFTELIEKVYHLSGINEKYKEFIFEAQNCRNKIIKNRLICQFLSILKDDPQLPFSLLPNDWMGDKAHRLFREMTTS</sequence>
<name>A0A2M6YS44_9BACT</name>
<organism evidence="10 11">
    <name type="scientific">Candidatus Shapirobacteria bacterium CG07_land_8_20_14_0_80_39_18</name>
    <dbReference type="NCBI Taxonomy" id="1974882"/>
    <lineage>
        <taxon>Bacteria</taxon>
        <taxon>Candidatus Shapironibacteriota</taxon>
    </lineage>
</organism>
<dbReference type="Gene3D" id="1.20.58.1460">
    <property type="match status" value="1"/>
</dbReference>
<gene>
    <name evidence="7 10" type="primary">cas2</name>
    <name evidence="10" type="ORF">COT03_00055</name>
</gene>
<dbReference type="InterPro" id="IPR013225">
    <property type="entry name" value="PaaX_C"/>
</dbReference>
<comment type="function">
    <text evidence="7">CRISPR (clustered regularly interspaced short palindromic repeat), is an adaptive immune system that provides protection against mobile genetic elements (viruses, transposable elements and conjugative plasmids). CRISPR clusters contain sequences complementary to antecedent mobile elements and target invading nucleic acids. CRISPR clusters are transcribed and processed into CRISPR RNA (crRNA). Functions as a ssRNA-specific endoribonuclease. Involved in the integration of spacer DNA into the CRISPR cassette.</text>
</comment>
<evidence type="ECO:0000256" key="7">
    <source>
        <dbReference type="HAMAP-Rule" id="MF_01471"/>
    </source>
</evidence>
<dbReference type="EMBL" id="PEWZ01000004">
    <property type="protein sequence ID" value="PIU36350.1"/>
    <property type="molecule type" value="Genomic_DNA"/>
</dbReference>
<evidence type="ECO:0000256" key="4">
    <source>
        <dbReference type="ARBA" id="ARBA00022801"/>
    </source>
</evidence>
<dbReference type="NCBIfam" id="TIGR01573">
    <property type="entry name" value="cas2"/>
    <property type="match status" value="1"/>
</dbReference>
<dbReference type="HAMAP" id="MF_01471">
    <property type="entry name" value="Cas2"/>
    <property type="match status" value="1"/>
</dbReference>
<dbReference type="GO" id="GO:0006351">
    <property type="term" value="P:DNA-templated transcription"/>
    <property type="evidence" value="ECO:0007669"/>
    <property type="project" value="TreeGrafter"/>
</dbReference>
<dbReference type="GO" id="GO:0004521">
    <property type="term" value="F:RNA endonuclease activity"/>
    <property type="evidence" value="ECO:0007669"/>
    <property type="project" value="InterPro"/>
</dbReference>
<dbReference type="InterPro" id="IPR048846">
    <property type="entry name" value="PaaX-like_central"/>
</dbReference>
<dbReference type="Pfam" id="PF08223">
    <property type="entry name" value="PaaX_C"/>
    <property type="match status" value="1"/>
</dbReference>
<dbReference type="EC" id="3.1.-.-" evidence="7"/>
<accession>A0A2M6YS44</accession>
<dbReference type="GO" id="GO:0016787">
    <property type="term" value="F:hydrolase activity"/>
    <property type="evidence" value="ECO:0007669"/>
    <property type="project" value="UniProtKB-KW"/>
</dbReference>
<comment type="subunit">
    <text evidence="7">Homodimer, forms a heterotetramer with a Cas1 homodimer.</text>
</comment>
<evidence type="ECO:0000256" key="6">
    <source>
        <dbReference type="ARBA" id="ARBA00023118"/>
    </source>
</evidence>
<protein>
    <recommendedName>
        <fullName evidence="7">CRISPR-associated endoribonuclease Cas2</fullName>
        <ecNumber evidence="7">3.1.-.-</ecNumber>
    </recommendedName>
</protein>
<keyword evidence="4 7" id="KW-0378">Hydrolase</keyword>
<reference evidence="11" key="1">
    <citation type="submission" date="2017-09" db="EMBL/GenBank/DDBJ databases">
        <title>Depth-based differentiation of microbial function through sediment-hosted aquifers and enrichment of novel symbionts in the deep terrestrial subsurface.</title>
        <authorList>
            <person name="Probst A.J."/>
            <person name="Ladd B."/>
            <person name="Jarett J.K."/>
            <person name="Geller-Mcgrath D.E."/>
            <person name="Sieber C.M.K."/>
            <person name="Emerson J.B."/>
            <person name="Anantharaman K."/>
            <person name="Thomas B.C."/>
            <person name="Malmstrom R."/>
            <person name="Stieglmeier M."/>
            <person name="Klingl A."/>
            <person name="Woyke T."/>
            <person name="Ryan C.M."/>
            <person name="Banfield J.F."/>
        </authorList>
    </citation>
    <scope>NUCLEOTIDE SEQUENCE [LARGE SCALE GENOMIC DNA]</scope>
</reference>
<dbReference type="SUPFAM" id="SSF143430">
    <property type="entry name" value="TTP0101/SSO1404-like"/>
    <property type="match status" value="1"/>
</dbReference>
<dbReference type="Proteomes" id="UP000229502">
    <property type="component" value="Unassembled WGS sequence"/>
</dbReference>
<dbReference type="Pfam" id="PF20803">
    <property type="entry name" value="PaaX_M"/>
    <property type="match status" value="1"/>
</dbReference>
<comment type="caution">
    <text evidence="10">The sequence shown here is derived from an EMBL/GenBank/DDBJ whole genome shotgun (WGS) entry which is preliminary data.</text>
</comment>
<dbReference type="GO" id="GO:0051607">
    <property type="term" value="P:defense response to virus"/>
    <property type="evidence" value="ECO:0007669"/>
    <property type="project" value="UniProtKB-UniRule"/>
</dbReference>
<dbReference type="GO" id="GO:0046872">
    <property type="term" value="F:metal ion binding"/>
    <property type="evidence" value="ECO:0007669"/>
    <property type="project" value="UniProtKB-UniRule"/>
</dbReference>
<proteinExistence type="inferred from homology"/>
<dbReference type="PANTHER" id="PTHR30319:SF1">
    <property type="entry name" value="TRANSCRIPTIONAL REPRESSOR PAAX"/>
    <property type="match status" value="1"/>
</dbReference>
<keyword evidence="3 7" id="KW-0255">Endonuclease</keyword>
<evidence type="ECO:0000256" key="2">
    <source>
        <dbReference type="ARBA" id="ARBA00022723"/>
    </source>
</evidence>
<evidence type="ECO:0000259" key="9">
    <source>
        <dbReference type="Pfam" id="PF20803"/>
    </source>
</evidence>
<evidence type="ECO:0000256" key="5">
    <source>
        <dbReference type="ARBA" id="ARBA00022842"/>
    </source>
</evidence>
<keyword evidence="6 7" id="KW-0051">Antiviral defense</keyword>
<feature type="domain" description="Transcriptional repressor PaaX-like C-terminal" evidence="8">
    <location>
        <begin position="217"/>
        <end position="257"/>
    </location>
</feature>
<evidence type="ECO:0000259" key="8">
    <source>
        <dbReference type="Pfam" id="PF08223"/>
    </source>
</evidence>
<comment type="similarity">
    <text evidence="7">Belongs to the CRISPR-associated endoribonuclease Cas2 protein family.</text>
</comment>
<dbReference type="GO" id="GO:0043571">
    <property type="term" value="P:maintenance of CRISPR repeat elements"/>
    <property type="evidence" value="ECO:0007669"/>
    <property type="project" value="UniProtKB-UniRule"/>
</dbReference>
<comment type="cofactor">
    <cofactor evidence="7">
        <name>Mg(2+)</name>
        <dbReference type="ChEBI" id="CHEBI:18420"/>
    </cofactor>
</comment>
<evidence type="ECO:0000313" key="10">
    <source>
        <dbReference type="EMBL" id="PIU36350.1"/>
    </source>
</evidence>
<dbReference type="AlphaFoldDB" id="A0A2M6YS44"/>
<dbReference type="InterPro" id="IPR021127">
    <property type="entry name" value="CRISPR_associated_Cas2"/>
</dbReference>
<dbReference type="Gene3D" id="3.30.70.2650">
    <property type="match status" value="1"/>
</dbReference>
<evidence type="ECO:0000256" key="1">
    <source>
        <dbReference type="ARBA" id="ARBA00022722"/>
    </source>
</evidence>
<feature type="domain" description="Transcriptional repressor PaaX-like central Cas2-like" evidence="9">
    <location>
        <begin position="104"/>
        <end position="174"/>
    </location>
</feature>
<feature type="binding site" evidence="7">
    <location>
        <position position="116"/>
    </location>
    <ligand>
        <name>Mg(2+)</name>
        <dbReference type="ChEBI" id="CHEBI:18420"/>
        <note>catalytic</note>
    </ligand>
</feature>
<dbReference type="PANTHER" id="PTHR30319">
    <property type="entry name" value="PHENYLACETIC ACID REGULATOR-RELATED TRANSCRIPTIONAL REPRESSOR"/>
    <property type="match status" value="1"/>
</dbReference>
<keyword evidence="2 7" id="KW-0479">Metal-binding</keyword>
<evidence type="ECO:0000313" key="11">
    <source>
        <dbReference type="Proteomes" id="UP000229502"/>
    </source>
</evidence>
<keyword evidence="1 7" id="KW-0540">Nuclease</keyword>
<keyword evidence="5 7" id="KW-0460">Magnesium</keyword>
<evidence type="ECO:0000256" key="3">
    <source>
        <dbReference type="ARBA" id="ARBA00022759"/>
    </source>
</evidence>